<keyword evidence="6 10" id="KW-0784">Thiamine biosynthesis</keyword>
<feature type="binding site" evidence="10">
    <location>
        <position position="109"/>
    </location>
    <ligand>
        <name>4-amino-2-methyl-5-(diphosphooxymethyl)pyrimidine</name>
        <dbReference type="ChEBI" id="CHEBI:57841"/>
    </ligand>
</feature>
<dbReference type="GO" id="GO:0009228">
    <property type="term" value="P:thiamine biosynthetic process"/>
    <property type="evidence" value="ECO:0007669"/>
    <property type="project" value="UniProtKB-KW"/>
</dbReference>
<comment type="pathway">
    <text evidence="2 10 12">Cofactor biosynthesis; thiamine diphosphate biosynthesis; thiamine phosphate from 4-amino-2-methyl-5-diphosphomethylpyrimidine and 4-methyl-5-(2-phosphoethyl)-thiazole: step 1/1.</text>
</comment>
<dbReference type="InterPro" id="IPR022998">
    <property type="entry name" value="ThiamineP_synth_TenI"/>
</dbReference>
<feature type="binding site" evidence="10">
    <location>
        <position position="167"/>
    </location>
    <ligand>
        <name>2-[(2R,5Z)-2-carboxy-4-methylthiazol-5(2H)-ylidene]ethyl phosphate</name>
        <dbReference type="ChEBI" id="CHEBI:62899"/>
    </ligand>
</feature>
<sequence>MIKIDYSLMFVTDDRIGDDTAFFSILESALKGGATIIQLREKTLDTLHFYLRAVKAKTLCDTYKVPLIINDRVDIALAVAAAGLHIGENDLPKEVVRKLMGPNKIIGSSVSNKQQAITAQLSDVDYIGISPVFSTSSKIENLASPLGINGLVEIRKIFTNPIVCIGGINKDNTGKVMLNGANGIAVISAISKAESPTAATKQLKEIICQTGLNK</sequence>
<dbReference type="UniPathway" id="UPA00060">
    <property type="reaction ID" value="UER00141"/>
</dbReference>
<comment type="catalytic activity">
    <reaction evidence="9 10 11">
        <text>2-[(2R,5Z)-2-carboxy-4-methylthiazol-5(2H)-ylidene]ethyl phosphate + 4-amino-2-methyl-5-(diphosphooxymethyl)pyrimidine + 2 H(+) = thiamine phosphate + CO2 + diphosphate</text>
        <dbReference type="Rhea" id="RHEA:47844"/>
        <dbReference type="ChEBI" id="CHEBI:15378"/>
        <dbReference type="ChEBI" id="CHEBI:16526"/>
        <dbReference type="ChEBI" id="CHEBI:33019"/>
        <dbReference type="ChEBI" id="CHEBI:37575"/>
        <dbReference type="ChEBI" id="CHEBI:57841"/>
        <dbReference type="ChEBI" id="CHEBI:62899"/>
        <dbReference type="EC" id="2.5.1.3"/>
    </reaction>
</comment>
<evidence type="ECO:0000256" key="12">
    <source>
        <dbReference type="RuleBase" id="RU004253"/>
    </source>
</evidence>
<keyword evidence="5 10" id="KW-0460">Magnesium</keyword>
<organism evidence="14 15">
    <name type="scientific">Putridiphycobacter roseus</name>
    <dbReference type="NCBI Taxonomy" id="2219161"/>
    <lineage>
        <taxon>Bacteria</taxon>
        <taxon>Pseudomonadati</taxon>
        <taxon>Bacteroidota</taxon>
        <taxon>Flavobacteriia</taxon>
        <taxon>Flavobacteriales</taxon>
        <taxon>Crocinitomicaceae</taxon>
        <taxon>Putridiphycobacter</taxon>
    </lineage>
</organism>
<feature type="domain" description="Thiamine phosphate synthase/TenI" evidence="13">
    <location>
        <begin position="8"/>
        <end position="190"/>
    </location>
</feature>
<evidence type="ECO:0000256" key="7">
    <source>
        <dbReference type="ARBA" id="ARBA00047334"/>
    </source>
</evidence>
<feature type="binding site" evidence="10">
    <location>
        <begin position="38"/>
        <end position="42"/>
    </location>
    <ligand>
        <name>4-amino-2-methyl-5-(diphosphooxymethyl)pyrimidine</name>
        <dbReference type="ChEBI" id="CHEBI:57841"/>
    </ligand>
</feature>
<dbReference type="AlphaFoldDB" id="A0A2W1NSA4"/>
<comment type="catalytic activity">
    <reaction evidence="7 10 11">
        <text>4-methyl-5-(2-phosphooxyethyl)-thiazole + 4-amino-2-methyl-5-(diphosphooxymethyl)pyrimidine + H(+) = thiamine phosphate + diphosphate</text>
        <dbReference type="Rhea" id="RHEA:22328"/>
        <dbReference type="ChEBI" id="CHEBI:15378"/>
        <dbReference type="ChEBI" id="CHEBI:33019"/>
        <dbReference type="ChEBI" id="CHEBI:37575"/>
        <dbReference type="ChEBI" id="CHEBI:57841"/>
        <dbReference type="ChEBI" id="CHEBI:58296"/>
        <dbReference type="EC" id="2.5.1.3"/>
    </reaction>
</comment>
<dbReference type="SUPFAM" id="SSF51391">
    <property type="entry name" value="Thiamin phosphate synthase"/>
    <property type="match status" value="1"/>
</dbReference>
<evidence type="ECO:0000256" key="6">
    <source>
        <dbReference type="ARBA" id="ARBA00022977"/>
    </source>
</evidence>
<dbReference type="Pfam" id="PF02581">
    <property type="entry name" value="TMP-TENI"/>
    <property type="match status" value="1"/>
</dbReference>
<dbReference type="Gene3D" id="3.20.20.70">
    <property type="entry name" value="Aldolase class I"/>
    <property type="match status" value="1"/>
</dbReference>
<dbReference type="OrthoDB" id="9812206at2"/>
<dbReference type="InterPro" id="IPR013785">
    <property type="entry name" value="Aldolase_TIM"/>
</dbReference>
<dbReference type="GO" id="GO:0000287">
    <property type="term" value="F:magnesium ion binding"/>
    <property type="evidence" value="ECO:0007669"/>
    <property type="project" value="UniProtKB-UniRule"/>
</dbReference>
<comment type="catalytic activity">
    <reaction evidence="8 10 11">
        <text>2-(2-carboxy-4-methylthiazol-5-yl)ethyl phosphate + 4-amino-2-methyl-5-(diphosphooxymethyl)pyrimidine + 2 H(+) = thiamine phosphate + CO2 + diphosphate</text>
        <dbReference type="Rhea" id="RHEA:47848"/>
        <dbReference type="ChEBI" id="CHEBI:15378"/>
        <dbReference type="ChEBI" id="CHEBI:16526"/>
        <dbReference type="ChEBI" id="CHEBI:33019"/>
        <dbReference type="ChEBI" id="CHEBI:37575"/>
        <dbReference type="ChEBI" id="CHEBI:57841"/>
        <dbReference type="ChEBI" id="CHEBI:62890"/>
        <dbReference type="EC" id="2.5.1.3"/>
    </reaction>
</comment>
<comment type="caution">
    <text evidence="14">The sequence shown here is derived from an EMBL/GenBank/DDBJ whole genome shotgun (WGS) entry which is preliminary data.</text>
</comment>
<evidence type="ECO:0000256" key="4">
    <source>
        <dbReference type="ARBA" id="ARBA00022723"/>
    </source>
</evidence>
<dbReference type="GO" id="GO:0005737">
    <property type="term" value="C:cytoplasm"/>
    <property type="evidence" value="ECO:0007669"/>
    <property type="project" value="TreeGrafter"/>
</dbReference>
<accession>A0A2W1NSA4</accession>
<dbReference type="FunFam" id="3.20.20.70:FF:000096">
    <property type="entry name" value="Thiamine-phosphate synthase"/>
    <property type="match status" value="1"/>
</dbReference>
<dbReference type="GO" id="GO:0004789">
    <property type="term" value="F:thiamine-phosphate diphosphorylase activity"/>
    <property type="evidence" value="ECO:0007669"/>
    <property type="project" value="UniProtKB-UniRule"/>
</dbReference>
<dbReference type="PANTHER" id="PTHR20857:SF23">
    <property type="entry name" value="THIAMINE BIOSYNTHETIC BIFUNCTIONAL ENZYME"/>
    <property type="match status" value="1"/>
</dbReference>
<dbReference type="RefSeq" id="WP_111062508.1">
    <property type="nucleotide sequence ID" value="NZ_JBHUCU010000027.1"/>
</dbReference>
<gene>
    <name evidence="10 14" type="primary">thiE</name>
    <name evidence="14" type="ORF">DNU06_06890</name>
</gene>
<dbReference type="InterPro" id="IPR034291">
    <property type="entry name" value="TMP_synthase"/>
</dbReference>
<keyword evidence="3 10" id="KW-0808">Transferase</keyword>
<evidence type="ECO:0000256" key="1">
    <source>
        <dbReference type="ARBA" id="ARBA00003814"/>
    </source>
</evidence>
<evidence type="ECO:0000256" key="9">
    <source>
        <dbReference type="ARBA" id="ARBA00047883"/>
    </source>
</evidence>
<evidence type="ECO:0000313" key="14">
    <source>
        <dbReference type="EMBL" id="PZE17548.1"/>
    </source>
</evidence>
<dbReference type="InterPro" id="IPR036206">
    <property type="entry name" value="ThiamineP_synth_sf"/>
</dbReference>
<comment type="cofactor">
    <cofactor evidence="10">
        <name>Mg(2+)</name>
        <dbReference type="ChEBI" id="CHEBI:18420"/>
    </cofactor>
    <text evidence="10">Binds 1 Mg(2+) ion per subunit.</text>
</comment>
<evidence type="ECO:0000256" key="3">
    <source>
        <dbReference type="ARBA" id="ARBA00022679"/>
    </source>
</evidence>
<comment type="similarity">
    <text evidence="10 11">Belongs to the thiamine-phosphate synthase family.</text>
</comment>
<dbReference type="GO" id="GO:0009229">
    <property type="term" value="P:thiamine diphosphate biosynthetic process"/>
    <property type="evidence" value="ECO:0007669"/>
    <property type="project" value="UniProtKB-UniRule"/>
</dbReference>
<feature type="binding site" evidence="10">
    <location>
        <position position="138"/>
    </location>
    <ligand>
        <name>4-amino-2-methyl-5-(diphosphooxymethyl)pyrimidine</name>
        <dbReference type="ChEBI" id="CHEBI:57841"/>
    </ligand>
</feature>
<proteinExistence type="inferred from homology"/>
<evidence type="ECO:0000313" key="15">
    <source>
        <dbReference type="Proteomes" id="UP000249248"/>
    </source>
</evidence>
<dbReference type="EMBL" id="QKSB01000003">
    <property type="protein sequence ID" value="PZE17548.1"/>
    <property type="molecule type" value="Genomic_DNA"/>
</dbReference>
<feature type="binding site" evidence="10">
    <location>
        <begin position="135"/>
        <end position="137"/>
    </location>
    <ligand>
        <name>2-[(2R,5Z)-2-carboxy-4-methylthiazol-5(2H)-ylidene]ethyl phosphate</name>
        <dbReference type="ChEBI" id="CHEBI:62899"/>
    </ligand>
</feature>
<dbReference type="CDD" id="cd00564">
    <property type="entry name" value="TMP_TenI"/>
    <property type="match status" value="1"/>
</dbReference>
<evidence type="ECO:0000256" key="8">
    <source>
        <dbReference type="ARBA" id="ARBA00047851"/>
    </source>
</evidence>
<feature type="binding site" evidence="10">
    <location>
        <position position="70"/>
    </location>
    <ligand>
        <name>4-amino-2-methyl-5-(diphosphooxymethyl)pyrimidine</name>
        <dbReference type="ChEBI" id="CHEBI:57841"/>
    </ligand>
</feature>
<feature type="binding site" evidence="10">
    <location>
        <position position="71"/>
    </location>
    <ligand>
        <name>Mg(2+)</name>
        <dbReference type="ChEBI" id="CHEBI:18420"/>
    </ligand>
</feature>
<feature type="binding site" evidence="10">
    <location>
        <begin position="187"/>
        <end position="188"/>
    </location>
    <ligand>
        <name>2-[(2R,5Z)-2-carboxy-4-methylthiazol-5(2H)-ylidene]ethyl phosphate</name>
        <dbReference type="ChEBI" id="CHEBI:62899"/>
    </ligand>
</feature>
<evidence type="ECO:0000256" key="10">
    <source>
        <dbReference type="HAMAP-Rule" id="MF_00097"/>
    </source>
</evidence>
<reference evidence="14 15" key="1">
    <citation type="submission" date="2018-06" db="EMBL/GenBank/DDBJ databases">
        <title>The draft genome sequence of Crocinitomix sp. SM1701.</title>
        <authorList>
            <person name="Zhang X."/>
        </authorList>
    </citation>
    <scope>NUCLEOTIDE SEQUENCE [LARGE SCALE GENOMIC DNA]</scope>
    <source>
        <strain evidence="14 15">SM1701</strain>
    </source>
</reference>
<evidence type="ECO:0000256" key="5">
    <source>
        <dbReference type="ARBA" id="ARBA00022842"/>
    </source>
</evidence>
<evidence type="ECO:0000256" key="11">
    <source>
        <dbReference type="RuleBase" id="RU003826"/>
    </source>
</evidence>
<protein>
    <recommendedName>
        <fullName evidence="10">Thiamine-phosphate synthase</fullName>
        <shortName evidence="10">TP synthase</shortName>
        <shortName evidence="10">TPS</shortName>
        <ecNumber evidence="10">2.5.1.3</ecNumber>
    </recommendedName>
    <alternativeName>
        <fullName evidence="10">Thiamine-phosphate pyrophosphorylase</fullName>
        <shortName evidence="10">TMP pyrophosphorylase</shortName>
        <shortName evidence="10">TMP-PPase</shortName>
    </alternativeName>
</protein>
<keyword evidence="4 10" id="KW-0479">Metal-binding</keyword>
<dbReference type="Proteomes" id="UP000249248">
    <property type="component" value="Unassembled WGS sequence"/>
</dbReference>
<feature type="binding site" evidence="10">
    <location>
        <position position="90"/>
    </location>
    <ligand>
        <name>Mg(2+)</name>
        <dbReference type="ChEBI" id="CHEBI:18420"/>
    </ligand>
</feature>
<comment type="function">
    <text evidence="1 10">Condenses 4-methyl-5-(beta-hydroxyethyl)thiazole monophosphate (THZ-P) and 2-methyl-4-amino-5-hydroxymethyl pyrimidine pyrophosphate (HMP-PP) to form thiamine monophosphate (TMP).</text>
</comment>
<evidence type="ECO:0000256" key="2">
    <source>
        <dbReference type="ARBA" id="ARBA00005165"/>
    </source>
</evidence>
<dbReference type="PANTHER" id="PTHR20857">
    <property type="entry name" value="THIAMINE-PHOSPHATE PYROPHOSPHORYLASE"/>
    <property type="match status" value="1"/>
</dbReference>
<name>A0A2W1NSA4_9FLAO</name>
<keyword evidence="15" id="KW-1185">Reference proteome</keyword>
<dbReference type="HAMAP" id="MF_00097">
    <property type="entry name" value="TMP_synthase"/>
    <property type="match status" value="1"/>
</dbReference>
<dbReference type="EC" id="2.5.1.3" evidence="10"/>
<dbReference type="NCBIfam" id="TIGR00693">
    <property type="entry name" value="thiE"/>
    <property type="match status" value="1"/>
</dbReference>
<evidence type="ECO:0000259" key="13">
    <source>
        <dbReference type="Pfam" id="PF02581"/>
    </source>
</evidence>